<comment type="caution">
    <text evidence="3">The sequence shown here is derived from an EMBL/GenBank/DDBJ whole genome shotgun (WGS) entry which is preliminary data.</text>
</comment>
<dbReference type="EMBL" id="QSRJ01000004">
    <property type="protein sequence ID" value="RGL10730.1"/>
    <property type="molecule type" value="Genomic_DNA"/>
</dbReference>
<evidence type="ECO:0000259" key="2">
    <source>
        <dbReference type="PROSITE" id="PS51819"/>
    </source>
</evidence>
<evidence type="ECO:0000313" key="4">
    <source>
        <dbReference type="Proteomes" id="UP000260943"/>
    </source>
</evidence>
<dbReference type="PANTHER" id="PTHR10374:SF30">
    <property type="entry name" value="LACTOYLGLUTATHIONE LYASE"/>
    <property type="match status" value="1"/>
</dbReference>
<reference evidence="3 4" key="1">
    <citation type="submission" date="2018-08" db="EMBL/GenBank/DDBJ databases">
        <title>A genome reference for cultivated species of the human gut microbiota.</title>
        <authorList>
            <person name="Zou Y."/>
            <person name="Xue W."/>
            <person name="Luo G."/>
        </authorList>
    </citation>
    <scope>NUCLEOTIDE SEQUENCE [LARGE SCALE GENOMIC DNA]</scope>
    <source>
        <strain evidence="3 4">TF08-14</strain>
    </source>
</reference>
<dbReference type="PROSITE" id="PS00934">
    <property type="entry name" value="GLYOXALASE_I_1"/>
    <property type="match status" value="1"/>
</dbReference>
<proteinExistence type="predicted"/>
<dbReference type="Proteomes" id="UP000260943">
    <property type="component" value="Unassembled WGS sequence"/>
</dbReference>
<name>A0A3E4QU67_9ACTN</name>
<dbReference type="PANTHER" id="PTHR10374">
    <property type="entry name" value="LACTOYLGLUTATHIONE LYASE GLYOXALASE I"/>
    <property type="match status" value="1"/>
</dbReference>
<sequence>MNFKMVHTEVHVLDLDASLAFYKEALGLEPVREKGPEDGSWKIVFLKNDQTDFQLELTWNLGRAEPYDNGGGDIHLAFTVDDYDAALAHHIQMGCVVKVNERMGIYFIEDPDGFWIEIIPAKRS</sequence>
<gene>
    <name evidence="3" type="ORF">DXC81_04485</name>
</gene>
<dbReference type="InterPro" id="IPR004360">
    <property type="entry name" value="Glyas_Fos-R_dOase_dom"/>
</dbReference>
<evidence type="ECO:0000256" key="1">
    <source>
        <dbReference type="ARBA" id="ARBA00022723"/>
    </source>
</evidence>
<dbReference type="SUPFAM" id="SSF54593">
    <property type="entry name" value="Glyoxalase/Bleomycin resistance protein/Dihydroxybiphenyl dioxygenase"/>
    <property type="match status" value="1"/>
</dbReference>
<dbReference type="Pfam" id="PF00903">
    <property type="entry name" value="Glyoxalase"/>
    <property type="match status" value="1"/>
</dbReference>
<dbReference type="AlphaFoldDB" id="A0A3E4QU67"/>
<organism evidence="3 4">
    <name type="scientific">Collinsella tanakaei</name>
    <dbReference type="NCBI Taxonomy" id="626935"/>
    <lineage>
        <taxon>Bacteria</taxon>
        <taxon>Bacillati</taxon>
        <taxon>Actinomycetota</taxon>
        <taxon>Coriobacteriia</taxon>
        <taxon>Coriobacteriales</taxon>
        <taxon>Coriobacteriaceae</taxon>
        <taxon>Collinsella</taxon>
    </lineage>
</organism>
<dbReference type="InterPro" id="IPR018146">
    <property type="entry name" value="Glyoxalase_1_CS"/>
</dbReference>
<dbReference type="RefSeq" id="WP_117679362.1">
    <property type="nucleotide sequence ID" value="NZ_CALJOO010000053.1"/>
</dbReference>
<dbReference type="InterPro" id="IPR029068">
    <property type="entry name" value="Glyas_Bleomycin-R_OHBP_Dase"/>
</dbReference>
<evidence type="ECO:0000313" key="3">
    <source>
        <dbReference type="EMBL" id="RGL10730.1"/>
    </source>
</evidence>
<keyword evidence="1" id="KW-0479">Metal-binding</keyword>
<dbReference type="GO" id="GO:0046872">
    <property type="term" value="F:metal ion binding"/>
    <property type="evidence" value="ECO:0007669"/>
    <property type="project" value="UniProtKB-KW"/>
</dbReference>
<accession>A0A3E4QU67</accession>
<keyword evidence="3" id="KW-0456">Lyase</keyword>
<dbReference type="InterPro" id="IPR037523">
    <property type="entry name" value="VOC_core"/>
</dbReference>
<dbReference type="GO" id="GO:0004462">
    <property type="term" value="F:lactoylglutathione lyase activity"/>
    <property type="evidence" value="ECO:0007669"/>
    <property type="project" value="InterPro"/>
</dbReference>
<dbReference type="Gene3D" id="3.10.180.10">
    <property type="entry name" value="2,3-Dihydroxybiphenyl 1,2-Dioxygenase, domain 1"/>
    <property type="match status" value="1"/>
</dbReference>
<protein>
    <submittedName>
        <fullName evidence="3">Lactoylglutathione lyase</fullName>
    </submittedName>
</protein>
<feature type="domain" description="VOC" evidence="2">
    <location>
        <begin position="4"/>
        <end position="121"/>
    </location>
</feature>
<dbReference type="PROSITE" id="PS51819">
    <property type="entry name" value="VOC"/>
    <property type="match status" value="1"/>
</dbReference>